<accession>A0A1S8CI85</accession>
<dbReference type="OrthoDB" id="5289754at2"/>
<dbReference type="PRINTS" id="PR00039">
    <property type="entry name" value="HTHLYSR"/>
</dbReference>
<dbReference type="PANTHER" id="PTHR30346">
    <property type="entry name" value="TRANSCRIPTIONAL DUAL REGULATOR HCAR-RELATED"/>
    <property type="match status" value="1"/>
</dbReference>
<sequence>MDIRRLRYFLVLADELHFGRAASRLAISQPPLSVSIRQLEETIGARLFERSHQKVRLTAAGEALVPAAQALIDRMNSTMHQVRDIDQGVTGHLRIGFVGALLYQGLPRLLQQFQQSRAGLRLNMLELNTKDQLTELAHGSLDVGFVHASRLPEGVSSLLFSSEELVACLPQQHPLAGNAALNLRDLRDERFIVFSRQVSPYYYDRIQSLCFSAGIDPDIRCEARHWLSVLSLVAQGFGVALVPASLRSAAMAGVSFIALEEVALLSQAYCIWQTDDQRPILSAFLTAVRDAATG</sequence>
<evidence type="ECO:0000256" key="4">
    <source>
        <dbReference type="ARBA" id="ARBA00023125"/>
    </source>
</evidence>
<evidence type="ECO:0000313" key="7">
    <source>
        <dbReference type="EMBL" id="OMQ22354.1"/>
    </source>
</evidence>
<comment type="caution">
    <text evidence="7">The sequence shown here is derived from an EMBL/GenBank/DDBJ whole genome shotgun (WGS) entry which is preliminary data.</text>
</comment>
<evidence type="ECO:0000256" key="1">
    <source>
        <dbReference type="ARBA" id="ARBA00009437"/>
    </source>
</evidence>
<dbReference type="InterPro" id="IPR036388">
    <property type="entry name" value="WH-like_DNA-bd_sf"/>
</dbReference>
<comment type="similarity">
    <text evidence="1">Belongs to the LysR transcriptional regulatory family.</text>
</comment>
<dbReference type="Pfam" id="PF00126">
    <property type="entry name" value="HTH_1"/>
    <property type="match status" value="1"/>
</dbReference>
<dbReference type="Pfam" id="PF03466">
    <property type="entry name" value="LysR_substrate"/>
    <property type="match status" value="1"/>
</dbReference>
<keyword evidence="5" id="KW-0804">Transcription</keyword>
<keyword evidence="2" id="KW-0678">Repressor</keyword>
<dbReference type="GO" id="GO:0032993">
    <property type="term" value="C:protein-DNA complex"/>
    <property type="evidence" value="ECO:0007669"/>
    <property type="project" value="TreeGrafter"/>
</dbReference>
<evidence type="ECO:0000256" key="3">
    <source>
        <dbReference type="ARBA" id="ARBA00023015"/>
    </source>
</evidence>
<evidence type="ECO:0000256" key="5">
    <source>
        <dbReference type="ARBA" id="ARBA00023163"/>
    </source>
</evidence>
<reference evidence="7 8" key="1">
    <citation type="submission" date="2016-11" db="EMBL/GenBank/DDBJ databases">
        <title>Rahnella oryzae sp. nov., isolated from rice root.</title>
        <authorList>
            <person name="Zhang X.-X."/>
            <person name="Zhang J."/>
        </authorList>
    </citation>
    <scope>NUCLEOTIDE SEQUENCE [LARGE SCALE GENOMIC DNA]</scope>
    <source>
        <strain evidence="7 8">J11-6</strain>
    </source>
</reference>
<evidence type="ECO:0000256" key="2">
    <source>
        <dbReference type="ARBA" id="ARBA00022491"/>
    </source>
</evidence>
<dbReference type="SUPFAM" id="SSF53850">
    <property type="entry name" value="Periplasmic binding protein-like II"/>
    <property type="match status" value="1"/>
</dbReference>
<protein>
    <submittedName>
        <fullName evidence="7">LysR family transcriptional regulator</fullName>
    </submittedName>
</protein>
<dbReference type="FunFam" id="1.10.10.10:FF:000001">
    <property type="entry name" value="LysR family transcriptional regulator"/>
    <property type="match status" value="1"/>
</dbReference>
<dbReference type="GO" id="GO:0003677">
    <property type="term" value="F:DNA binding"/>
    <property type="evidence" value="ECO:0007669"/>
    <property type="project" value="UniProtKB-KW"/>
</dbReference>
<dbReference type="InterPro" id="IPR000847">
    <property type="entry name" value="LysR_HTH_N"/>
</dbReference>
<keyword evidence="3" id="KW-0805">Transcription regulation</keyword>
<dbReference type="Gene3D" id="3.40.190.10">
    <property type="entry name" value="Periplasmic binding protein-like II"/>
    <property type="match status" value="2"/>
</dbReference>
<dbReference type="InterPro" id="IPR005119">
    <property type="entry name" value="LysR_subst-bd"/>
</dbReference>
<dbReference type="Proteomes" id="UP000216021">
    <property type="component" value="Unassembled WGS sequence"/>
</dbReference>
<dbReference type="Gene3D" id="1.10.10.10">
    <property type="entry name" value="Winged helix-like DNA-binding domain superfamily/Winged helix DNA-binding domain"/>
    <property type="match status" value="1"/>
</dbReference>
<dbReference type="RefSeq" id="WP_076942561.1">
    <property type="nucleotide sequence ID" value="NZ_MOXD01000006.1"/>
</dbReference>
<dbReference type="AlphaFoldDB" id="A0A1S8CI85"/>
<keyword evidence="8" id="KW-1185">Reference proteome</keyword>
<dbReference type="STRING" id="2034155.BMI79_12645"/>
<dbReference type="EMBL" id="MOXD01000006">
    <property type="protein sequence ID" value="OMQ22354.1"/>
    <property type="molecule type" value="Genomic_DNA"/>
</dbReference>
<dbReference type="PROSITE" id="PS50931">
    <property type="entry name" value="HTH_LYSR"/>
    <property type="match status" value="1"/>
</dbReference>
<feature type="domain" description="HTH lysR-type" evidence="6">
    <location>
        <begin position="1"/>
        <end position="58"/>
    </location>
</feature>
<dbReference type="InterPro" id="IPR036390">
    <property type="entry name" value="WH_DNA-bd_sf"/>
</dbReference>
<dbReference type="GO" id="GO:0003700">
    <property type="term" value="F:DNA-binding transcription factor activity"/>
    <property type="evidence" value="ECO:0007669"/>
    <property type="project" value="InterPro"/>
</dbReference>
<organism evidence="7 8">
    <name type="scientific">Serratia oryzae</name>
    <dbReference type="NCBI Taxonomy" id="2034155"/>
    <lineage>
        <taxon>Bacteria</taxon>
        <taxon>Pseudomonadati</taxon>
        <taxon>Pseudomonadota</taxon>
        <taxon>Gammaproteobacteria</taxon>
        <taxon>Enterobacterales</taxon>
        <taxon>Yersiniaceae</taxon>
        <taxon>Serratia</taxon>
    </lineage>
</organism>
<keyword evidence="4" id="KW-0238">DNA-binding</keyword>
<name>A0A1S8CI85_9GAMM</name>
<proteinExistence type="inferred from homology"/>
<dbReference type="SUPFAM" id="SSF46785">
    <property type="entry name" value="Winged helix' DNA-binding domain"/>
    <property type="match status" value="1"/>
</dbReference>
<evidence type="ECO:0000313" key="8">
    <source>
        <dbReference type="Proteomes" id="UP000216021"/>
    </source>
</evidence>
<evidence type="ECO:0000259" key="6">
    <source>
        <dbReference type="PROSITE" id="PS50931"/>
    </source>
</evidence>
<gene>
    <name evidence="7" type="ORF">BMI79_12645</name>
</gene>
<dbReference type="PANTHER" id="PTHR30346:SF0">
    <property type="entry name" value="HCA OPERON TRANSCRIPTIONAL ACTIVATOR HCAR"/>
    <property type="match status" value="1"/>
</dbReference>